<dbReference type="KEGG" id="ksk:KSE_69870"/>
<dbReference type="STRING" id="452652.KSE_69870"/>
<dbReference type="EMBL" id="AP010968">
    <property type="protein sequence ID" value="BAJ32745.1"/>
    <property type="molecule type" value="Genomic_DNA"/>
</dbReference>
<organism evidence="6 7">
    <name type="scientific">Kitasatospora setae (strain ATCC 33774 / DSM 43861 / JCM 3304 / KCC A-0304 / NBRC 14216 / KM-6054)</name>
    <name type="common">Streptomyces setae</name>
    <dbReference type="NCBI Taxonomy" id="452652"/>
    <lineage>
        <taxon>Bacteria</taxon>
        <taxon>Bacillati</taxon>
        <taxon>Actinomycetota</taxon>
        <taxon>Actinomycetes</taxon>
        <taxon>Kitasatosporales</taxon>
        <taxon>Streptomycetaceae</taxon>
        <taxon>Kitasatospora</taxon>
    </lineage>
</organism>
<evidence type="ECO:0000313" key="7">
    <source>
        <dbReference type="Proteomes" id="UP000007076"/>
    </source>
</evidence>
<dbReference type="Pfam" id="PF02350">
    <property type="entry name" value="Epimerase_2"/>
    <property type="match status" value="1"/>
</dbReference>
<dbReference type="HOGENOM" id="CLU_041674_1_0_11"/>
<dbReference type="PANTHER" id="PTHR43174">
    <property type="entry name" value="UDP-N-ACETYLGLUCOSAMINE 2-EPIMERASE"/>
    <property type="match status" value="1"/>
</dbReference>
<name>E4NKD7_KITSK</name>
<feature type="domain" description="UDP-N-acetylglucosamine 2-epimerase" evidence="5">
    <location>
        <begin position="124"/>
        <end position="406"/>
    </location>
</feature>
<protein>
    <recommendedName>
        <fullName evidence="3">UDP-N-acetylglucosamine 2-epimerase (non-hydrolyzing)</fullName>
        <ecNumber evidence="3">5.1.3.14</ecNumber>
    </recommendedName>
</protein>
<dbReference type="AlphaFoldDB" id="E4NKD7"/>
<keyword evidence="1 4" id="KW-0413">Isomerase</keyword>
<evidence type="ECO:0000256" key="2">
    <source>
        <dbReference type="ARBA" id="ARBA00038209"/>
    </source>
</evidence>
<dbReference type="EC" id="5.1.3.14" evidence="3"/>
<reference evidence="6 7" key="1">
    <citation type="journal article" date="2010" name="DNA Res.">
        <title>Genome sequence of Kitasatospora setae NBRC 14216T: an evolutionary snapshot of the family Streptomycetaceae.</title>
        <authorList>
            <person name="Ichikawa N."/>
            <person name="Oguchi A."/>
            <person name="Ikeda H."/>
            <person name="Ishikawa J."/>
            <person name="Kitani S."/>
            <person name="Watanabe Y."/>
            <person name="Nakamura S."/>
            <person name="Katano Y."/>
            <person name="Kishi E."/>
            <person name="Sasagawa M."/>
            <person name="Ankai A."/>
            <person name="Fukui S."/>
            <person name="Hashimoto Y."/>
            <person name="Kamata S."/>
            <person name="Otoguro M."/>
            <person name="Tanikawa S."/>
            <person name="Nihira T."/>
            <person name="Horinouchi S."/>
            <person name="Ohnishi Y."/>
            <person name="Hayakawa M."/>
            <person name="Kuzuyama T."/>
            <person name="Arisawa A."/>
            <person name="Nomoto F."/>
            <person name="Miura H."/>
            <person name="Takahashi Y."/>
            <person name="Fujita N."/>
        </authorList>
    </citation>
    <scope>NUCLEOTIDE SEQUENCE [LARGE SCALE GENOMIC DNA]</scope>
    <source>
        <strain evidence="7">ATCC 33774 / DSM 43861 / JCM 3304 / KCC A-0304 / NBRC 14216 / KM-6054</strain>
    </source>
</reference>
<dbReference type="SUPFAM" id="SSF53756">
    <property type="entry name" value="UDP-Glycosyltransferase/glycogen phosphorylase"/>
    <property type="match status" value="1"/>
</dbReference>
<dbReference type="Proteomes" id="UP000007076">
    <property type="component" value="Chromosome"/>
</dbReference>
<evidence type="ECO:0000259" key="5">
    <source>
        <dbReference type="Pfam" id="PF02350"/>
    </source>
</evidence>
<evidence type="ECO:0000313" key="6">
    <source>
        <dbReference type="EMBL" id="BAJ32745.1"/>
    </source>
</evidence>
<dbReference type="RefSeq" id="WP_014140036.1">
    <property type="nucleotide sequence ID" value="NC_016109.1"/>
</dbReference>
<dbReference type="CDD" id="cd03786">
    <property type="entry name" value="GTB_UDP-GlcNAc_2-Epimerase"/>
    <property type="match status" value="1"/>
</dbReference>
<dbReference type="PATRIC" id="fig|452652.3.peg.7015"/>
<dbReference type="Gene3D" id="3.40.50.2000">
    <property type="entry name" value="Glycogen Phosphorylase B"/>
    <property type="match status" value="2"/>
</dbReference>
<evidence type="ECO:0000256" key="3">
    <source>
        <dbReference type="ARBA" id="ARBA00038858"/>
    </source>
</evidence>
<comment type="similarity">
    <text evidence="2 4">Belongs to the UDP-N-acetylglucosamine 2-epimerase family.</text>
</comment>
<dbReference type="PANTHER" id="PTHR43174:SF2">
    <property type="entry name" value="UDP-N-ACETYLGLUCOSAMINE 2-EPIMERASE"/>
    <property type="match status" value="1"/>
</dbReference>
<keyword evidence="7" id="KW-1185">Reference proteome</keyword>
<proteinExistence type="inferred from homology"/>
<sequence>MVEQADGGGDGGADGRAPVLVAVGTRPEAIKMVPVIRALAASSRLRPLVVSTGQHRELLAEVFDLAGIRPDLDLAVGAPGLPLNHLFARVLSGLQDALTERFGPAAGPAGAGPAGAPGPASRYPVWALVHGDTSSAVAVALAAFHLRMPVAHVEAGLRTHDTSAPFPEELNRQLIARIAAFHLAPTSLNEENLILEGVRHEQVFVTGNTAIDALLWASSADLPSGVPELDALMSAADPGRPLVVVTAHRRENLATGGLGHVAQALAQVAAERPETVFVLPLHPNPAVRAQLRPSLGGLPNVLLTEPLSYPVFAALLRRATLVVTDSGGIQEEAPALGVPVLVTRDATERTEGVDAGTLRLVGTETGAVAAAVRHLLDDGAARAAMAAAENPYGDGRAAERIVAALEHLTFRAPKPARFGSGYQRAAVLRAAGFGESAIRRPGRATG</sequence>
<dbReference type="NCBIfam" id="TIGR00236">
    <property type="entry name" value="wecB"/>
    <property type="match status" value="1"/>
</dbReference>
<dbReference type="GO" id="GO:0008761">
    <property type="term" value="F:UDP-N-acetylglucosamine 2-epimerase activity"/>
    <property type="evidence" value="ECO:0007669"/>
    <property type="project" value="UniProtKB-EC"/>
</dbReference>
<dbReference type="InterPro" id="IPR003331">
    <property type="entry name" value="UDP_GlcNAc_Epimerase_2_dom"/>
</dbReference>
<accession>E4NKD7</accession>
<dbReference type="InterPro" id="IPR029767">
    <property type="entry name" value="WecB-like"/>
</dbReference>
<gene>
    <name evidence="6" type="primary">mnaA4</name>
    <name evidence="6" type="ordered locus">KSE_69870</name>
</gene>
<evidence type="ECO:0000256" key="1">
    <source>
        <dbReference type="ARBA" id="ARBA00023235"/>
    </source>
</evidence>
<dbReference type="eggNOG" id="COG0381">
    <property type="taxonomic scope" value="Bacteria"/>
</dbReference>
<evidence type="ECO:0000256" key="4">
    <source>
        <dbReference type="RuleBase" id="RU003513"/>
    </source>
</evidence>